<accession>A0A540VAD5</accession>
<protein>
    <recommendedName>
        <fullName evidence="3">DUF4878 domain-containing protein</fullName>
    </recommendedName>
</protein>
<dbReference type="EMBL" id="VIGC01000034">
    <property type="protein sequence ID" value="TQE93730.1"/>
    <property type="molecule type" value="Genomic_DNA"/>
</dbReference>
<sequence>MAWKMDRFTWGVIGVVAVLLLAAVISVTWTGGRGWGEATYLEEDTPSAPVYNAFVALQQGDLFKAREQYSQRILEEADKEPGYGPLSSGGYRDTNSARRLRILSTQPDPNDPDRALVTFEVDTYTSGGLFGGGSTWTRRGTVEVIREDGRWKINAMEFFY</sequence>
<evidence type="ECO:0000313" key="2">
    <source>
        <dbReference type="Proteomes" id="UP000317371"/>
    </source>
</evidence>
<keyword evidence="2" id="KW-1185">Reference proteome</keyword>
<dbReference type="InterPro" id="IPR032710">
    <property type="entry name" value="NTF2-like_dom_sf"/>
</dbReference>
<dbReference type="InParanoid" id="A0A540VAD5"/>
<dbReference type="AlphaFoldDB" id="A0A540VAD5"/>
<organism evidence="1 2">
    <name type="scientific">Litorilinea aerophila</name>
    <dbReference type="NCBI Taxonomy" id="1204385"/>
    <lineage>
        <taxon>Bacteria</taxon>
        <taxon>Bacillati</taxon>
        <taxon>Chloroflexota</taxon>
        <taxon>Caldilineae</taxon>
        <taxon>Caldilineales</taxon>
        <taxon>Caldilineaceae</taxon>
        <taxon>Litorilinea</taxon>
    </lineage>
</organism>
<dbReference type="Proteomes" id="UP000317371">
    <property type="component" value="Unassembled WGS sequence"/>
</dbReference>
<name>A0A540VAD5_9CHLR</name>
<proteinExistence type="predicted"/>
<dbReference type="OrthoDB" id="6076941at2"/>
<comment type="caution">
    <text evidence="1">The sequence shown here is derived from an EMBL/GenBank/DDBJ whole genome shotgun (WGS) entry which is preliminary data.</text>
</comment>
<evidence type="ECO:0008006" key="3">
    <source>
        <dbReference type="Google" id="ProtNLM"/>
    </source>
</evidence>
<dbReference type="RefSeq" id="WP_141611968.1">
    <property type="nucleotide sequence ID" value="NZ_VIGC02000034.1"/>
</dbReference>
<dbReference type="SUPFAM" id="SSF54427">
    <property type="entry name" value="NTF2-like"/>
    <property type="match status" value="1"/>
</dbReference>
<reference evidence="1 2" key="1">
    <citation type="submission" date="2019-06" db="EMBL/GenBank/DDBJ databases">
        <title>Genome sequence of Litorilinea aerophila BAA-2444.</title>
        <authorList>
            <person name="Maclea K.S."/>
            <person name="Maurais E.G."/>
            <person name="Iannazzi L.C."/>
        </authorList>
    </citation>
    <scope>NUCLEOTIDE SEQUENCE [LARGE SCALE GENOMIC DNA]</scope>
    <source>
        <strain evidence="1 2">ATCC BAA-2444</strain>
    </source>
</reference>
<gene>
    <name evidence="1" type="ORF">FKZ61_20180</name>
</gene>
<evidence type="ECO:0000313" key="1">
    <source>
        <dbReference type="EMBL" id="TQE93730.1"/>
    </source>
</evidence>